<evidence type="ECO:0000256" key="1">
    <source>
        <dbReference type="ARBA" id="ARBA00004651"/>
    </source>
</evidence>
<reference evidence="7 8" key="1">
    <citation type="submission" date="2016-10" db="EMBL/GenBank/DDBJ databases">
        <authorList>
            <person name="de Groot N.N."/>
        </authorList>
    </citation>
    <scope>NUCLEOTIDE SEQUENCE [LARGE SCALE GENOMIC DNA]</scope>
    <source>
        <strain evidence="7 8">CGMCC 4.1877</strain>
    </source>
</reference>
<accession>A0A1I5FY46</accession>
<dbReference type="Proteomes" id="UP000199614">
    <property type="component" value="Unassembled WGS sequence"/>
</dbReference>
<evidence type="ECO:0000313" key="7">
    <source>
        <dbReference type="EMBL" id="SFO28748.1"/>
    </source>
</evidence>
<feature type="transmembrane region" description="Helical" evidence="5">
    <location>
        <begin position="357"/>
        <end position="374"/>
    </location>
</feature>
<feature type="transmembrane region" description="Helical" evidence="5">
    <location>
        <begin position="86"/>
        <end position="106"/>
    </location>
</feature>
<feature type="transmembrane region" description="Helical" evidence="5">
    <location>
        <begin position="218"/>
        <end position="237"/>
    </location>
</feature>
<dbReference type="STRING" id="260086.SAMN05216207_104151"/>
<name>A0A1I5FY46_PSUAM</name>
<comment type="subcellular location">
    <subcellularLocation>
        <location evidence="1">Cell membrane</location>
        <topology evidence="1">Multi-pass membrane protein</topology>
    </subcellularLocation>
</comment>
<dbReference type="EMBL" id="FOUY01000041">
    <property type="protein sequence ID" value="SFO28748.1"/>
    <property type="molecule type" value="Genomic_DNA"/>
</dbReference>
<dbReference type="PROSITE" id="PS50850">
    <property type="entry name" value="MFS"/>
    <property type="match status" value="1"/>
</dbReference>
<evidence type="ECO:0000256" key="5">
    <source>
        <dbReference type="SAM" id="Phobius"/>
    </source>
</evidence>
<dbReference type="InterPro" id="IPR036259">
    <property type="entry name" value="MFS_trans_sf"/>
</dbReference>
<feature type="domain" description="Major facilitator superfamily (MFS) profile" evidence="6">
    <location>
        <begin position="15"/>
        <end position="402"/>
    </location>
</feature>
<organism evidence="7 8">
    <name type="scientific">Pseudonocardia ammonioxydans</name>
    <dbReference type="NCBI Taxonomy" id="260086"/>
    <lineage>
        <taxon>Bacteria</taxon>
        <taxon>Bacillati</taxon>
        <taxon>Actinomycetota</taxon>
        <taxon>Actinomycetes</taxon>
        <taxon>Pseudonocardiales</taxon>
        <taxon>Pseudonocardiaceae</taxon>
        <taxon>Pseudonocardia</taxon>
    </lineage>
</organism>
<evidence type="ECO:0000256" key="3">
    <source>
        <dbReference type="ARBA" id="ARBA00022989"/>
    </source>
</evidence>
<dbReference type="RefSeq" id="WP_177238743.1">
    <property type="nucleotide sequence ID" value="NZ_FOUY01000041.1"/>
</dbReference>
<evidence type="ECO:0000313" key="8">
    <source>
        <dbReference type="Proteomes" id="UP000199614"/>
    </source>
</evidence>
<feature type="transmembrane region" description="Helical" evidence="5">
    <location>
        <begin position="142"/>
        <end position="163"/>
    </location>
</feature>
<evidence type="ECO:0000256" key="2">
    <source>
        <dbReference type="ARBA" id="ARBA00022692"/>
    </source>
</evidence>
<evidence type="ECO:0000256" key="4">
    <source>
        <dbReference type="ARBA" id="ARBA00023136"/>
    </source>
</evidence>
<dbReference type="PANTHER" id="PTHR23508">
    <property type="entry name" value="CARBOXYLIC ACID TRANSPORTER PROTEIN HOMOLOG"/>
    <property type="match status" value="1"/>
</dbReference>
<dbReference type="SUPFAM" id="SSF103473">
    <property type="entry name" value="MFS general substrate transporter"/>
    <property type="match status" value="1"/>
</dbReference>
<evidence type="ECO:0000259" key="6">
    <source>
        <dbReference type="PROSITE" id="PS50850"/>
    </source>
</evidence>
<keyword evidence="2 5" id="KW-0812">Transmembrane</keyword>
<proteinExistence type="predicted"/>
<dbReference type="Pfam" id="PF07690">
    <property type="entry name" value="MFS_1"/>
    <property type="match status" value="1"/>
</dbReference>
<gene>
    <name evidence="7" type="ORF">SAMN05216207_104151</name>
</gene>
<sequence>MTLPDPATRSTGRTVLLLAFLMLFFDGYDLFALGTVGPSLVTYEPWGGTAATLGTVAAITGAGMPIGAVLAGWLSDRTGRRLPVTIAMALISFSMLVAAIAPTLALFSAARFLTGISIGALTPLIGALVSDHAPKTSRTLHIGTSFAALGIGGSVSAFLGALLLPEVHFQWLFLPGVLPLLLIWPLWRLLPAGVPQDQPEPGDERRAPHPRELFSAPLLRATVLTWAATFLSLALVFSTSSWLPTVLLRNGYAMTSALQFTVAFTIGASLGVVGLGWLADRGHLRVATVGGFAVAAAVLILLPFAREQSPAVIYVLCGLAGVGSLAGQALVVACVVDVYPARLRGTALGFGQGFGRFGAIVGPVYLAVMTTVFATPYAGFFAFALIALLGGLAIILLPRRRVVESAPPRPNGTPAAEQGQRTR</sequence>
<keyword evidence="8" id="KW-1185">Reference proteome</keyword>
<feature type="transmembrane region" description="Helical" evidence="5">
    <location>
        <begin position="169"/>
        <end position="187"/>
    </location>
</feature>
<dbReference type="GO" id="GO:0046943">
    <property type="term" value="F:carboxylic acid transmembrane transporter activity"/>
    <property type="evidence" value="ECO:0007669"/>
    <property type="project" value="TreeGrafter"/>
</dbReference>
<dbReference type="GO" id="GO:0005886">
    <property type="term" value="C:plasma membrane"/>
    <property type="evidence" value="ECO:0007669"/>
    <property type="project" value="UniProtKB-SubCell"/>
</dbReference>
<feature type="transmembrane region" description="Helical" evidence="5">
    <location>
        <begin position="311"/>
        <end position="336"/>
    </location>
</feature>
<keyword evidence="4 5" id="KW-0472">Membrane</keyword>
<dbReference type="AlphaFoldDB" id="A0A1I5FY46"/>
<feature type="transmembrane region" description="Helical" evidence="5">
    <location>
        <begin position="112"/>
        <end position="130"/>
    </location>
</feature>
<protein>
    <submittedName>
        <fullName evidence="7">MFS transporter, AAHS family, benzoate transport protein</fullName>
    </submittedName>
</protein>
<dbReference type="InterPro" id="IPR020846">
    <property type="entry name" value="MFS_dom"/>
</dbReference>
<dbReference type="Gene3D" id="1.20.1250.20">
    <property type="entry name" value="MFS general substrate transporter like domains"/>
    <property type="match status" value="1"/>
</dbReference>
<feature type="transmembrane region" description="Helical" evidence="5">
    <location>
        <begin position="380"/>
        <end position="397"/>
    </location>
</feature>
<feature type="transmembrane region" description="Helical" evidence="5">
    <location>
        <begin position="257"/>
        <end position="279"/>
    </location>
</feature>
<feature type="transmembrane region" description="Helical" evidence="5">
    <location>
        <begin position="50"/>
        <end position="74"/>
    </location>
</feature>
<dbReference type="PANTHER" id="PTHR23508:SF10">
    <property type="entry name" value="CARBOXYLIC ACID TRANSPORTER PROTEIN HOMOLOG"/>
    <property type="match status" value="1"/>
</dbReference>
<keyword evidence="3 5" id="KW-1133">Transmembrane helix</keyword>
<dbReference type="InterPro" id="IPR011701">
    <property type="entry name" value="MFS"/>
</dbReference>
<feature type="transmembrane region" description="Helical" evidence="5">
    <location>
        <begin position="286"/>
        <end position="305"/>
    </location>
</feature>